<accession>A0ABD3HYF9</accession>
<dbReference type="EMBL" id="JBJQOH010000002">
    <property type="protein sequence ID" value="KAL3695946.1"/>
    <property type="molecule type" value="Genomic_DNA"/>
</dbReference>
<feature type="compositionally biased region" description="Polar residues" evidence="1">
    <location>
        <begin position="103"/>
        <end position="114"/>
    </location>
</feature>
<feature type="compositionally biased region" description="Basic and acidic residues" evidence="1">
    <location>
        <begin position="84"/>
        <end position="99"/>
    </location>
</feature>
<gene>
    <name evidence="2" type="ORF">R1sor_010022</name>
</gene>
<dbReference type="Proteomes" id="UP001633002">
    <property type="component" value="Unassembled WGS sequence"/>
</dbReference>
<evidence type="ECO:0000313" key="2">
    <source>
        <dbReference type="EMBL" id="KAL3695946.1"/>
    </source>
</evidence>
<comment type="caution">
    <text evidence="2">The sequence shown here is derived from an EMBL/GenBank/DDBJ whole genome shotgun (WGS) entry which is preliminary data.</text>
</comment>
<evidence type="ECO:0000313" key="3">
    <source>
        <dbReference type="Proteomes" id="UP001633002"/>
    </source>
</evidence>
<sequence>MTEEQLVSPLKKVNLQAPCVANEEEEDTDNTVAGEEGRLTKDNQKDEGTLGKEITSKRVDLNEQPRGEGQNIEEDENLPSEGSHPQHEDGERLEGHQHLPLEGNQNFSGQNSANRGAARRGRDD</sequence>
<evidence type="ECO:0000256" key="1">
    <source>
        <dbReference type="SAM" id="MobiDB-lite"/>
    </source>
</evidence>
<name>A0ABD3HYF9_9MARC</name>
<organism evidence="2 3">
    <name type="scientific">Riccia sorocarpa</name>
    <dbReference type="NCBI Taxonomy" id="122646"/>
    <lineage>
        <taxon>Eukaryota</taxon>
        <taxon>Viridiplantae</taxon>
        <taxon>Streptophyta</taxon>
        <taxon>Embryophyta</taxon>
        <taxon>Marchantiophyta</taxon>
        <taxon>Marchantiopsida</taxon>
        <taxon>Marchantiidae</taxon>
        <taxon>Marchantiales</taxon>
        <taxon>Ricciaceae</taxon>
        <taxon>Riccia</taxon>
    </lineage>
</organism>
<protein>
    <submittedName>
        <fullName evidence="2">Uncharacterized protein</fullName>
    </submittedName>
</protein>
<proteinExistence type="predicted"/>
<feature type="compositionally biased region" description="Basic and acidic residues" evidence="1">
    <location>
        <begin position="35"/>
        <end position="66"/>
    </location>
</feature>
<dbReference type="AlphaFoldDB" id="A0ABD3HYF9"/>
<reference evidence="2 3" key="1">
    <citation type="submission" date="2024-09" db="EMBL/GenBank/DDBJ databases">
        <title>Chromosome-scale assembly of Riccia sorocarpa.</title>
        <authorList>
            <person name="Paukszto L."/>
        </authorList>
    </citation>
    <scope>NUCLEOTIDE SEQUENCE [LARGE SCALE GENOMIC DNA]</scope>
    <source>
        <strain evidence="2">LP-2024</strain>
        <tissue evidence="2">Aerial parts of the thallus</tissue>
    </source>
</reference>
<feature type="region of interest" description="Disordered" evidence="1">
    <location>
        <begin position="1"/>
        <end position="124"/>
    </location>
</feature>
<keyword evidence="3" id="KW-1185">Reference proteome</keyword>